<name>A0A951PMC8_9CYAN</name>
<keyword evidence="1 6" id="KW-0602">Photosynthesis</keyword>
<dbReference type="GO" id="GO:0043886">
    <property type="term" value="F:structural constituent of carboxysome shell"/>
    <property type="evidence" value="ECO:0007669"/>
    <property type="project" value="UniProtKB-UniRule"/>
</dbReference>
<evidence type="ECO:0000313" key="9">
    <source>
        <dbReference type="Proteomes" id="UP000753908"/>
    </source>
</evidence>
<keyword evidence="4 6" id="KW-1282">Carboxysome</keyword>
<dbReference type="InterPro" id="IPR044872">
    <property type="entry name" value="CcmK/CsoS1_BMC"/>
</dbReference>
<evidence type="ECO:0000259" key="7">
    <source>
        <dbReference type="PROSITE" id="PS51930"/>
    </source>
</evidence>
<dbReference type="PROSITE" id="PS51930">
    <property type="entry name" value="BMC_2"/>
    <property type="match status" value="1"/>
</dbReference>
<evidence type="ECO:0000313" key="8">
    <source>
        <dbReference type="EMBL" id="MBW4546620.1"/>
    </source>
</evidence>
<dbReference type="PANTHER" id="PTHR33941:SF13">
    <property type="entry name" value="CARBOXYSOME SHELL PROTEIN CCMK4"/>
    <property type="match status" value="1"/>
</dbReference>
<dbReference type="Pfam" id="PF00936">
    <property type="entry name" value="BMC"/>
    <property type="match status" value="1"/>
</dbReference>
<protein>
    <recommendedName>
        <fullName evidence="6">Carboxysome shell protein CcmK</fullName>
    </recommendedName>
    <alternativeName>
        <fullName evidence="6">Carbon dioxide-concentrating mechanism protein CcmK</fullName>
    </alternativeName>
</protein>
<reference evidence="8" key="2">
    <citation type="journal article" date="2022" name="Microbiol. Resour. Announc.">
        <title>Metagenome Sequencing to Explore Phylogenomics of Terrestrial Cyanobacteria.</title>
        <authorList>
            <person name="Ward R.D."/>
            <person name="Stajich J.E."/>
            <person name="Johansen J.R."/>
            <person name="Huntemann M."/>
            <person name="Clum A."/>
            <person name="Foster B."/>
            <person name="Foster B."/>
            <person name="Roux S."/>
            <person name="Palaniappan K."/>
            <person name="Varghese N."/>
            <person name="Mukherjee S."/>
            <person name="Reddy T.B.K."/>
            <person name="Daum C."/>
            <person name="Copeland A."/>
            <person name="Chen I.A."/>
            <person name="Ivanova N.N."/>
            <person name="Kyrpides N.C."/>
            <person name="Shapiro N."/>
            <person name="Eloe-Fadrosh E.A."/>
            <person name="Pietrasiak N."/>
        </authorList>
    </citation>
    <scope>NUCLEOTIDE SEQUENCE</scope>
    <source>
        <strain evidence="8">CPER-KK1</strain>
    </source>
</reference>
<evidence type="ECO:0000256" key="4">
    <source>
        <dbReference type="ARBA" id="ARBA00023669"/>
    </source>
</evidence>
<dbReference type="AlphaFoldDB" id="A0A951PMC8"/>
<dbReference type="GO" id="GO:0015979">
    <property type="term" value="P:photosynthesis"/>
    <property type="evidence" value="ECO:0007669"/>
    <property type="project" value="UniProtKB-KW"/>
</dbReference>
<organism evidence="8 9">
    <name type="scientific">Symplocastrum torsivum CPER-KK1</name>
    <dbReference type="NCBI Taxonomy" id="450513"/>
    <lineage>
        <taxon>Bacteria</taxon>
        <taxon>Bacillati</taxon>
        <taxon>Cyanobacteriota</taxon>
        <taxon>Cyanophyceae</taxon>
        <taxon>Oscillatoriophycideae</taxon>
        <taxon>Oscillatoriales</taxon>
        <taxon>Microcoleaceae</taxon>
        <taxon>Symplocastrum</taxon>
    </lineage>
</organism>
<comment type="function">
    <text evidence="6">One of the shell proteins of the carboxysome, a polyhedral inclusion where RuBisCO (ribulose bisphosphate carboxylase, rbcL-rbcS) is sequestered. Assembles into hexamers which make sheets that form the facets of the polyhedral carboxysome. The hexamer central pore probably regulates metabolite flux.</text>
</comment>
<dbReference type="InterPro" id="IPR046380">
    <property type="entry name" value="CcmK"/>
</dbReference>
<dbReference type="Proteomes" id="UP000753908">
    <property type="component" value="Unassembled WGS sequence"/>
</dbReference>
<dbReference type="InterPro" id="IPR020808">
    <property type="entry name" value="Bact_microcomp_CS"/>
</dbReference>
<dbReference type="GO" id="GO:0015977">
    <property type="term" value="P:carbon fixation"/>
    <property type="evidence" value="ECO:0007669"/>
    <property type="project" value="UniProtKB-UniRule"/>
</dbReference>
<evidence type="ECO:0000256" key="3">
    <source>
        <dbReference type="ARBA" id="ARBA00023587"/>
    </source>
</evidence>
<reference evidence="8" key="1">
    <citation type="submission" date="2021-05" db="EMBL/GenBank/DDBJ databases">
        <authorList>
            <person name="Pietrasiak N."/>
            <person name="Ward R."/>
            <person name="Stajich J.E."/>
            <person name="Kurbessoian T."/>
        </authorList>
    </citation>
    <scope>NUCLEOTIDE SEQUENCE</scope>
    <source>
        <strain evidence="8">CPER-KK1</strain>
    </source>
</reference>
<dbReference type="SMART" id="SM00877">
    <property type="entry name" value="BMC"/>
    <property type="match status" value="1"/>
</dbReference>
<accession>A0A951PMC8</accession>
<comment type="caution">
    <text evidence="8">The sequence shown here is derived from an EMBL/GenBank/DDBJ whole genome shotgun (WGS) entry which is preliminary data.</text>
</comment>
<dbReference type="Gene3D" id="3.30.70.1710">
    <property type="match status" value="1"/>
</dbReference>
<evidence type="ECO:0000256" key="2">
    <source>
        <dbReference type="ARBA" id="ARBA00023300"/>
    </source>
</evidence>
<evidence type="ECO:0000256" key="6">
    <source>
        <dbReference type="HAMAP-Rule" id="MF_00854"/>
    </source>
</evidence>
<evidence type="ECO:0000256" key="1">
    <source>
        <dbReference type="ARBA" id="ARBA00022531"/>
    </source>
</evidence>
<dbReference type="SUPFAM" id="SSF143414">
    <property type="entry name" value="CcmK-like"/>
    <property type="match status" value="1"/>
</dbReference>
<comment type="subcellular location">
    <subcellularLocation>
        <location evidence="3 6">Carboxysome</location>
    </subcellularLocation>
</comment>
<gene>
    <name evidence="6" type="primary">ccmK</name>
    <name evidence="8" type="ORF">KME25_19565</name>
</gene>
<dbReference type="GO" id="GO:0031470">
    <property type="term" value="C:carboxysome"/>
    <property type="evidence" value="ECO:0007669"/>
    <property type="project" value="UniProtKB-SubCell"/>
</dbReference>
<dbReference type="InterPro" id="IPR050575">
    <property type="entry name" value="BMC_shell"/>
</dbReference>
<keyword evidence="2 6" id="KW-0120">Carbon dioxide fixation</keyword>
<proteinExistence type="inferred from homology"/>
<comment type="domain">
    <text evidence="6">The tight homohexamer forms a small pore which is positively charged.</text>
</comment>
<dbReference type="PROSITE" id="PS01139">
    <property type="entry name" value="BMC_1"/>
    <property type="match status" value="1"/>
</dbReference>
<comment type="similarity">
    <text evidence="6">Belongs to the bacterial microcompartments protein family. CcmK subfamily.</text>
</comment>
<dbReference type="HAMAP" id="MF_00854">
    <property type="entry name" value="CcmK"/>
    <property type="match status" value="1"/>
</dbReference>
<sequence length="120" mass="12655">MALQAVGSIETKGFPGVLAAADAMVKAGRVTLVGYLRAGSARFTVNIRGDVSEVKTAMEAGIAAVEKTYGASLETWVIIARPHENVEAVLPIGYTDDVQQYRDAVENPIIGGPRNGGLQR</sequence>
<feature type="domain" description="BMC" evidence="7">
    <location>
        <begin position="5"/>
        <end position="91"/>
    </location>
</feature>
<dbReference type="InterPro" id="IPR000249">
    <property type="entry name" value="BMC_dom"/>
</dbReference>
<dbReference type="EMBL" id="JAHHIF010000027">
    <property type="protein sequence ID" value="MBW4546620.1"/>
    <property type="molecule type" value="Genomic_DNA"/>
</dbReference>
<dbReference type="PANTHER" id="PTHR33941">
    <property type="entry name" value="PROPANEDIOL UTILIZATION PROTEIN PDUA"/>
    <property type="match status" value="1"/>
</dbReference>
<dbReference type="InterPro" id="IPR037233">
    <property type="entry name" value="CcmK-like_sf"/>
</dbReference>
<keyword evidence="5" id="KW-1283">Bacterial microcompartment</keyword>
<dbReference type="CDD" id="cd07057">
    <property type="entry name" value="BMC_CcmK"/>
    <property type="match status" value="1"/>
</dbReference>
<comment type="subunit">
    <text evidence="6">Homohexamer. Interacts with CcmN and CcmO in the carboxysome.</text>
</comment>
<evidence type="ECO:0000256" key="5">
    <source>
        <dbReference type="ARBA" id="ARBA00024446"/>
    </source>
</evidence>